<evidence type="ECO:0000313" key="1">
    <source>
        <dbReference type="EMBL" id="GGZ70118.1"/>
    </source>
</evidence>
<accession>A0A918V4H1</accession>
<dbReference type="RefSeq" id="WP_189358973.1">
    <property type="nucleotide sequence ID" value="NZ_BMWZ01000001.1"/>
</dbReference>
<keyword evidence="2" id="KW-1185">Reference proteome</keyword>
<dbReference type="PANTHER" id="PTHR33711:SF10">
    <property type="entry name" value="INTRADIOL RING-CLEAVAGE DIOXYGENASES DOMAIN-CONTAINING PROTEIN"/>
    <property type="match status" value="1"/>
</dbReference>
<comment type="caution">
    <text evidence="1">The sequence shown here is derived from an EMBL/GenBank/DDBJ whole genome shotgun (WGS) entry which is preliminary data.</text>
</comment>
<protein>
    <recommendedName>
        <fullName evidence="3">Intradiol ring-cleavage dioxygenases domain-containing protein</fullName>
    </recommendedName>
</protein>
<evidence type="ECO:0008006" key="3">
    <source>
        <dbReference type="Google" id="ProtNLM"/>
    </source>
</evidence>
<dbReference type="GO" id="GO:0005506">
    <property type="term" value="F:iron ion binding"/>
    <property type="evidence" value="ECO:0007669"/>
    <property type="project" value="InterPro"/>
</dbReference>
<dbReference type="Proteomes" id="UP000636004">
    <property type="component" value="Unassembled WGS sequence"/>
</dbReference>
<evidence type="ECO:0000313" key="2">
    <source>
        <dbReference type="Proteomes" id="UP000636004"/>
    </source>
</evidence>
<organism evidence="1 2">
    <name type="scientific">Algibacter mikhailovii</name>
    <dbReference type="NCBI Taxonomy" id="425498"/>
    <lineage>
        <taxon>Bacteria</taxon>
        <taxon>Pseudomonadati</taxon>
        <taxon>Bacteroidota</taxon>
        <taxon>Flavobacteriia</taxon>
        <taxon>Flavobacteriales</taxon>
        <taxon>Flavobacteriaceae</taxon>
        <taxon>Algibacter</taxon>
    </lineage>
</organism>
<dbReference type="InterPro" id="IPR050770">
    <property type="entry name" value="Intradiol_RC_Dioxygenase"/>
</dbReference>
<dbReference type="PANTHER" id="PTHR33711">
    <property type="entry name" value="DIOXYGENASE, PUTATIVE (AFU_ORTHOLOGUE AFUA_2G02910)-RELATED"/>
    <property type="match status" value="1"/>
</dbReference>
<reference evidence="1" key="2">
    <citation type="submission" date="2020-09" db="EMBL/GenBank/DDBJ databases">
        <authorList>
            <person name="Sun Q."/>
            <person name="Kim S."/>
        </authorList>
    </citation>
    <scope>NUCLEOTIDE SEQUENCE</scope>
    <source>
        <strain evidence="1">KCTC 12710</strain>
    </source>
</reference>
<reference evidence="1" key="1">
    <citation type="journal article" date="2014" name="Int. J. Syst. Evol. Microbiol.">
        <title>Complete genome sequence of Corynebacterium casei LMG S-19264T (=DSM 44701T), isolated from a smear-ripened cheese.</title>
        <authorList>
            <consortium name="US DOE Joint Genome Institute (JGI-PGF)"/>
            <person name="Walter F."/>
            <person name="Albersmeier A."/>
            <person name="Kalinowski J."/>
            <person name="Ruckert C."/>
        </authorList>
    </citation>
    <scope>NUCLEOTIDE SEQUENCE</scope>
    <source>
        <strain evidence="1">KCTC 12710</strain>
    </source>
</reference>
<name>A0A918V4H1_9FLAO</name>
<dbReference type="EMBL" id="BMWZ01000001">
    <property type="protein sequence ID" value="GGZ70118.1"/>
    <property type="molecule type" value="Genomic_DNA"/>
</dbReference>
<dbReference type="SUPFAM" id="SSF49482">
    <property type="entry name" value="Aromatic compound dioxygenase"/>
    <property type="match status" value="1"/>
</dbReference>
<dbReference type="AlphaFoldDB" id="A0A918V4H1"/>
<sequence length="200" mass="23035">MRPFIVLFYIGLILSSTTKISAQEIAFKSSTKNPFYDYSESVLSNVATIPDYDSKLEKLKITGTIYQSDGVTPAKDVILYIEQPNEDGSYEIVKTGSKRHVQHRAWVKTNENGEYTFFTFVPGKRLSSRKLKHIHPIIKAPNEREYDLPVYLFDDDPKLSKICRKRMKKQGVDCILTLEKENDILVAKKDIILNQKEKNI</sequence>
<dbReference type="InterPro" id="IPR015889">
    <property type="entry name" value="Intradiol_dOase_core"/>
</dbReference>
<dbReference type="GO" id="GO:0016702">
    <property type="term" value="F:oxidoreductase activity, acting on single donors with incorporation of molecular oxygen, incorporation of two atoms of oxygen"/>
    <property type="evidence" value="ECO:0007669"/>
    <property type="project" value="InterPro"/>
</dbReference>
<dbReference type="Gene3D" id="2.60.130.10">
    <property type="entry name" value="Aromatic compound dioxygenase"/>
    <property type="match status" value="1"/>
</dbReference>
<proteinExistence type="predicted"/>
<gene>
    <name evidence="1" type="ORF">GCM10007028_04030</name>
</gene>